<protein>
    <submittedName>
        <fullName evidence="3 4">Uncharacterized protein</fullName>
    </submittedName>
</protein>
<dbReference type="VEuPathDB" id="FungiDB:PTTG_26467"/>
<keyword evidence="5" id="KW-1185">Reference proteome</keyword>
<accession>A0A180GV09</accession>
<evidence type="ECO:0000313" key="5">
    <source>
        <dbReference type="Proteomes" id="UP000005240"/>
    </source>
</evidence>
<gene>
    <name evidence="3" type="ORF">PTTG_26467</name>
</gene>
<feature type="region of interest" description="Disordered" evidence="1">
    <location>
        <begin position="299"/>
        <end position="323"/>
    </location>
</feature>
<name>A0A180GV09_PUCT1</name>
<dbReference type="AlphaFoldDB" id="A0A180GV09"/>
<dbReference type="Proteomes" id="UP000005240">
    <property type="component" value="Unassembled WGS sequence"/>
</dbReference>
<sequence length="389" mass="43135">MFFRTCLVALLSTITPAWGVIRNQAGTAGDTQSVIHETKQGHDWRNIDGIHRMAIKLLPDGESIDVTYSHTTDPRRIGMRRRLLNGRAAIAAGAHADGGNVILDSRERNAWLAVDHADEELSWSHWAGGAEKVQRTLRHAINEVVTEQLDAQPSVLLVPFKNHFYIQYPKTTSSGKTERYILLRRDLEAMQSEIKQELKADGPAELHPWQEESLRKASIPLGIAIQENSEHTLQVPDLSANQETELLERLWSHRDPLMNFVEVDDILFAKLNARGHTLGYRVNAGQHIIGVCDSQAAVPLDNRQPPRSFRRKPAGQLPGGDPVAQPNLRCLSAALQPSLSWAPLEQQPNDIGHTVGLPLELTGLSNQPGSCLAKAHLGQDDHVLPPAYR</sequence>
<evidence type="ECO:0000313" key="3">
    <source>
        <dbReference type="EMBL" id="OAV96132.1"/>
    </source>
</evidence>
<feature type="chain" id="PRO_5008110334" evidence="2">
    <location>
        <begin position="20"/>
        <end position="389"/>
    </location>
</feature>
<organism evidence="3">
    <name type="scientific">Puccinia triticina (isolate 1-1 / race 1 (BBBD))</name>
    <name type="common">Brown leaf rust fungus</name>
    <dbReference type="NCBI Taxonomy" id="630390"/>
    <lineage>
        <taxon>Eukaryota</taxon>
        <taxon>Fungi</taxon>
        <taxon>Dikarya</taxon>
        <taxon>Basidiomycota</taxon>
        <taxon>Pucciniomycotina</taxon>
        <taxon>Pucciniomycetes</taxon>
        <taxon>Pucciniales</taxon>
        <taxon>Pucciniaceae</taxon>
        <taxon>Puccinia</taxon>
    </lineage>
</organism>
<reference evidence="3" key="1">
    <citation type="submission" date="2009-11" db="EMBL/GenBank/DDBJ databases">
        <authorList>
            <consortium name="The Broad Institute Genome Sequencing Platform"/>
            <person name="Ward D."/>
            <person name="Feldgarden M."/>
            <person name="Earl A."/>
            <person name="Young S.K."/>
            <person name="Zeng Q."/>
            <person name="Koehrsen M."/>
            <person name="Alvarado L."/>
            <person name="Berlin A."/>
            <person name="Bochicchio J."/>
            <person name="Borenstein D."/>
            <person name="Chapman S.B."/>
            <person name="Chen Z."/>
            <person name="Engels R."/>
            <person name="Freedman E."/>
            <person name="Gellesch M."/>
            <person name="Goldberg J."/>
            <person name="Griggs A."/>
            <person name="Gujja S."/>
            <person name="Heilman E."/>
            <person name="Heiman D."/>
            <person name="Hepburn T."/>
            <person name="Howarth C."/>
            <person name="Jen D."/>
            <person name="Larson L."/>
            <person name="Lewis B."/>
            <person name="Mehta T."/>
            <person name="Park D."/>
            <person name="Pearson M."/>
            <person name="Roberts A."/>
            <person name="Saif S."/>
            <person name="Shea T."/>
            <person name="Shenoy N."/>
            <person name="Sisk P."/>
            <person name="Stolte C."/>
            <person name="Sykes S."/>
            <person name="Thomson T."/>
            <person name="Walk T."/>
            <person name="White J."/>
            <person name="Yandava C."/>
            <person name="Izard J."/>
            <person name="Baranova O.V."/>
            <person name="Blanton J.M."/>
            <person name="Tanner A.C."/>
            <person name="Dewhirst F.E."/>
            <person name="Haas B."/>
            <person name="Nusbaum C."/>
            <person name="Birren B."/>
        </authorList>
    </citation>
    <scope>NUCLEOTIDE SEQUENCE [LARGE SCALE GENOMIC DNA]</scope>
    <source>
        <strain evidence="3">1-1 BBBD Race 1</strain>
    </source>
</reference>
<reference evidence="4 5" key="3">
    <citation type="journal article" date="2017" name="G3 (Bethesda)">
        <title>Comparative analysis highlights variable genome content of wheat rusts and divergence of the mating loci.</title>
        <authorList>
            <person name="Cuomo C.A."/>
            <person name="Bakkeren G."/>
            <person name="Khalil H.B."/>
            <person name="Panwar V."/>
            <person name="Joly D."/>
            <person name="Linning R."/>
            <person name="Sakthikumar S."/>
            <person name="Song X."/>
            <person name="Adiconis X."/>
            <person name="Fan L."/>
            <person name="Goldberg J.M."/>
            <person name="Levin J.Z."/>
            <person name="Young S."/>
            <person name="Zeng Q."/>
            <person name="Anikster Y."/>
            <person name="Bruce M."/>
            <person name="Wang M."/>
            <person name="Yin C."/>
            <person name="McCallum B."/>
            <person name="Szabo L.J."/>
            <person name="Hulbert S."/>
            <person name="Chen X."/>
            <person name="Fellers J.P."/>
        </authorList>
    </citation>
    <scope>NUCLEOTIDE SEQUENCE</scope>
    <source>
        <strain evidence="4">isolate 1-1 / race 1 (BBBD)</strain>
        <strain evidence="5">Isolate 1-1 / race 1 (BBBD)</strain>
    </source>
</reference>
<evidence type="ECO:0000313" key="4">
    <source>
        <dbReference type="EnsemblFungi" id="PTTG_26467-t43_1-p1"/>
    </source>
</evidence>
<dbReference type="EnsemblFungi" id="PTTG_26467-t43_1">
    <property type="protein sequence ID" value="PTTG_26467-t43_1-p1"/>
    <property type="gene ID" value="PTTG_26467"/>
</dbReference>
<feature type="signal peptide" evidence="2">
    <location>
        <begin position="1"/>
        <end position="19"/>
    </location>
</feature>
<evidence type="ECO:0000256" key="1">
    <source>
        <dbReference type="SAM" id="MobiDB-lite"/>
    </source>
</evidence>
<reference evidence="3" key="2">
    <citation type="submission" date="2016-05" db="EMBL/GenBank/DDBJ databases">
        <title>Comparative analysis highlights variable genome content of wheat rusts and divergence of the mating loci.</title>
        <authorList>
            <person name="Cuomo C.A."/>
            <person name="Bakkeren G."/>
            <person name="Szabo L."/>
            <person name="Khalil H."/>
            <person name="Joly D."/>
            <person name="Goldberg J."/>
            <person name="Young S."/>
            <person name="Zeng Q."/>
            <person name="Fellers J."/>
        </authorList>
    </citation>
    <scope>NUCLEOTIDE SEQUENCE [LARGE SCALE GENOMIC DNA]</scope>
    <source>
        <strain evidence="3">1-1 BBBD Race 1</strain>
    </source>
</reference>
<keyword evidence="2" id="KW-0732">Signal</keyword>
<dbReference type="EMBL" id="ADAS02000022">
    <property type="protein sequence ID" value="OAV96132.1"/>
    <property type="molecule type" value="Genomic_DNA"/>
</dbReference>
<proteinExistence type="predicted"/>
<reference evidence="4" key="4">
    <citation type="submission" date="2025-05" db="UniProtKB">
        <authorList>
            <consortium name="EnsemblFungi"/>
        </authorList>
    </citation>
    <scope>IDENTIFICATION</scope>
    <source>
        <strain evidence="4">isolate 1-1 / race 1 (BBBD)</strain>
    </source>
</reference>
<evidence type="ECO:0000256" key="2">
    <source>
        <dbReference type="SAM" id="SignalP"/>
    </source>
</evidence>